<protein>
    <submittedName>
        <fullName evidence="6">Aldehyde dehydrogenase</fullName>
    </submittedName>
</protein>
<feature type="active site" evidence="3">
    <location>
        <position position="249"/>
    </location>
</feature>
<dbReference type="InterPro" id="IPR015590">
    <property type="entry name" value="Aldehyde_DH_dom"/>
</dbReference>
<name>A0ABV9TQ27_9ACTN</name>
<keyword evidence="2 4" id="KW-0560">Oxidoreductase</keyword>
<dbReference type="PANTHER" id="PTHR42804">
    <property type="entry name" value="ALDEHYDE DEHYDROGENASE"/>
    <property type="match status" value="1"/>
</dbReference>
<dbReference type="EMBL" id="JBHSIT010000001">
    <property type="protein sequence ID" value="MFC4905719.1"/>
    <property type="molecule type" value="Genomic_DNA"/>
</dbReference>
<evidence type="ECO:0000256" key="4">
    <source>
        <dbReference type="RuleBase" id="RU003345"/>
    </source>
</evidence>
<evidence type="ECO:0000256" key="2">
    <source>
        <dbReference type="ARBA" id="ARBA00023002"/>
    </source>
</evidence>
<evidence type="ECO:0000256" key="1">
    <source>
        <dbReference type="ARBA" id="ARBA00009986"/>
    </source>
</evidence>
<dbReference type="RefSeq" id="WP_378251463.1">
    <property type="nucleotide sequence ID" value="NZ_JBHSIT010000001.1"/>
</dbReference>
<keyword evidence="7" id="KW-1185">Reference proteome</keyword>
<dbReference type="Pfam" id="PF00171">
    <property type="entry name" value="Aldedh"/>
    <property type="match status" value="1"/>
</dbReference>
<evidence type="ECO:0000256" key="3">
    <source>
        <dbReference type="PROSITE-ProRule" id="PRU10007"/>
    </source>
</evidence>
<comment type="caution">
    <text evidence="6">The sequence shown here is derived from an EMBL/GenBank/DDBJ whole genome shotgun (WGS) entry which is preliminary data.</text>
</comment>
<dbReference type="Proteomes" id="UP001595872">
    <property type="component" value="Unassembled WGS sequence"/>
</dbReference>
<dbReference type="PROSITE" id="PS00687">
    <property type="entry name" value="ALDEHYDE_DEHYDR_GLU"/>
    <property type="match status" value="1"/>
</dbReference>
<accession>A0ABV9TQ27</accession>
<gene>
    <name evidence="6" type="ORF">ACFPCY_00170</name>
</gene>
<reference evidence="7" key="1">
    <citation type="journal article" date="2019" name="Int. J. Syst. Evol. Microbiol.">
        <title>The Global Catalogue of Microorganisms (GCM) 10K type strain sequencing project: providing services to taxonomists for standard genome sequencing and annotation.</title>
        <authorList>
            <consortium name="The Broad Institute Genomics Platform"/>
            <consortium name="The Broad Institute Genome Sequencing Center for Infectious Disease"/>
            <person name="Wu L."/>
            <person name="Ma J."/>
        </authorList>
    </citation>
    <scope>NUCLEOTIDE SEQUENCE [LARGE SCALE GENOMIC DNA]</scope>
    <source>
        <strain evidence="7">KLKA75</strain>
    </source>
</reference>
<sequence>MPDSTLYIDGEWTAAHASATIPVIEAATGDPLGAVTEAGAEDVDRAVAAAVRARRGWAATDPAERAAVLERFADGIEKRGERLAELVSRQNGTPLVVSVQGSVQAPAGLLRYYAALARAGFADERRAGLAFEGTVRLQREPVGVVGAIVPWNFPVTLAVHKLAPALAAGCAVVLKPAPETSLDTSLLVEAAAEAGLPAGVLNVVTGGSATGRALVAHPDVAKIAFTGSTAVGREIGAECGRALKPVTLELGGKSAAIVLPDADLAAVLPGLAFLSFVNSGQSCFLNSRVLAPRARYDEIVEGLAGVARSFAIGDPLDPSTTMGPLVSERQRARVEEYVAAGRAEGARVVTGGGRPDGFDRGWYVEPTVFADASNSMRVAREEIFGPVVCVLPYDTEDEAVAIANDSDYGLAGSVWSADPEHALAVASRVETGTIGVNMWTPDPGSPFGGWKSSGLGSELGPEGLASYQRIRSVYVPS</sequence>
<comment type="similarity">
    <text evidence="1 4">Belongs to the aldehyde dehydrogenase family.</text>
</comment>
<dbReference type="InterPro" id="IPR016162">
    <property type="entry name" value="Ald_DH_N"/>
</dbReference>
<dbReference type="InterPro" id="IPR016161">
    <property type="entry name" value="Ald_DH/histidinol_DH"/>
</dbReference>
<feature type="domain" description="Aldehyde dehydrogenase" evidence="5">
    <location>
        <begin position="12"/>
        <end position="473"/>
    </location>
</feature>
<evidence type="ECO:0000259" key="5">
    <source>
        <dbReference type="Pfam" id="PF00171"/>
    </source>
</evidence>
<dbReference type="SUPFAM" id="SSF53720">
    <property type="entry name" value="ALDH-like"/>
    <property type="match status" value="1"/>
</dbReference>
<dbReference type="PANTHER" id="PTHR42804:SF1">
    <property type="entry name" value="ALDEHYDE DEHYDROGENASE-RELATED"/>
    <property type="match status" value="1"/>
</dbReference>
<dbReference type="Gene3D" id="3.40.309.10">
    <property type="entry name" value="Aldehyde Dehydrogenase, Chain A, domain 2"/>
    <property type="match status" value="1"/>
</dbReference>
<dbReference type="InterPro" id="IPR029510">
    <property type="entry name" value="Ald_DH_CS_GLU"/>
</dbReference>
<evidence type="ECO:0000313" key="7">
    <source>
        <dbReference type="Proteomes" id="UP001595872"/>
    </source>
</evidence>
<dbReference type="CDD" id="cd07139">
    <property type="entry name" value="ALDH_AldA-Rv0768"/>
    <property type="match status" value="1"/>
</dbReference>
<organism evidence="6 7">
    <name type="scientific">Actinomadura gamaensis</name>
    <dbReference type="NCBI Taxonomy" id="1763541"/>
    <lineage>
        <taxon>Bacteria</taxon>
        <taxon>Bacillati</taxon>
        <taxon>Actinomycetota</taxon>
        <taxon>Actinomycetes</taxon>
        <taxon>Streptosporangiales</taxon>
        <taxon>Thermomonosporaceae</taxon>
        <taxon>Actinomadura</taxon>
    </lineage>
</organism>
<evidence type="ECO:0000313" key="6">
    <source>
        <dbReference type="EMBL" id="MFC4905719.1"/>
    </source>
</evidence>
<dbReference type="InterPro" id="IPR016163">
    <property type="entry name" value="Ald_DH_C"/>
</dbReference>
<dbReference type="Gene3D" id="3.40.605.10">
    <property type="entry name" value="Aldehyde Dehydrogenase, Chain A, domain 1"/>
    <property type="match status" value="1"/>
</dbReference>
<proteinExistence type="inferred from homology"/>